<dbReference type="GO" id="GO:0005739">
    <property type="term" value="C:mitochondrion"/>
    <property type="evidence" value="ECO:0007669"/>
    <property type="project" value="UniProtKB-SubCell"/>
</dbReference>
<evidence type="ECO:0000256" key="6">
    <source>
        <dbReference type="ARBA" id="ARBA00023136"/>
    </source>
</evidence>
<dbReference type="Gene3D" id="3.40.50.1820">
    <property type="entry name" value="alpha/beta hydrolase"/>
    <property type="match status" value="1"/>
</dbReference>
<reference evidence="7 8" key="1">
    <citation type="submission" date="2024-09" db="EMBL/GenBank/DDBJ databases">
        <title>Chromosome-scale assembly of Riccia fluitans.</title>
        <authorList>
            <person name="Paukszto L."/>
            <person name="Sawicki J."/>
            <person name="Karawczyk K."/>
            <person name="Piernik-Szablinska J."/>
            <person name="Szczecinska M."/>
            <person name="Mazdziarz M."/>
        </authorList>
    </citation>
    <scope>NUCLEOTIDE SEQUENCE [LARGE SCALE GENOMIC DNA]</scope>
    <source>
        <strain evidence="7">Rf_01</strain>
        <tissue evidence="7">Aerial parts of the thallus</tissue>
    </source>
</reference>
<sequence>MSRRFKVAMSPTMEQQAVKFKERRLADFVYELLKEENPDVELVFFHGLQMEGSPPEYSHWRTWKLRDSEECWPETLLPRILKGKDSQLKPRVLSISYEGRLNLAKYGNVMSDEYLISECLVDNIIFDCRVGQRKGVPVFLIGHDLGGILIKRFVMMVENQGAVQPDAAKKAKILSFLENLKSVFFFATPHCGSPAIEKMAASIPEDDANQMLQLMKVLSKHTARTNEEFRKFRLEKTESGKPGFTSHAIHASHVTNEGGFYNVVVVPEGSSRNDVDSFYTTSANHFSVCQPRDESSSPVKTICKEIMEVVSKAKDGSAGTRGRR</sequence>
<keyword evidence="6" id="KW-0472">Membrane</keyword>
<evidence type="ECO:0008006" key="9">
    <source>
        <dbReference type="Google" id="ProtNLM"/>
    </source>
</evidence>
<proteinExistence type="predicted"/>
<keyword evidence="8" id="KW-1185">Reference proteome</keyword>
<evidence type="ECO:0000256" key="5">
    <source>
        <dbReference type="ARBA" id="ARBA00023128"/>
    </source>
</evidence>
<protein>
    <recommendedName>
        <fullName evidence="9">DUF676 domain-containing protein</fullName>
    </recommendedName>
</protein>
<accession>A0ABD1YKH0</accession>
<dbReference type="Proteomes" id="UP001605036">
    <property type="component" value="Unassembled WGS sequence"/>
</dbReference>
<dbReference type="PANTHER" id="PTHR48182:SF2">
    <property type="entry name" value="PROTEIN SERAC1"/>
    <property type="match status" value="1"/>
</dbReference>
<evidence type="ECO:0000256" key="2">
    <source>
        <dbReference type="ARBA" id="ARBA00004240"/>
    </source>
</evidence>
<evidence type="ECO:0000256" key="1">
    <source>
        <dbReference type="ARBA" id="ARBA00004173"/>
    </source>
</evidence>
<dbReference type="PANTHER" id="PTHR48182">
    <property type="entry name" value="PROTEIN SERAC1"/>
    <property type="match status" value="1"/>
</dbReference>
<comment type="caution">
    <text evidence="7">The sequence shown here is derived from an EMBL/GenBank/DDBJ whole genome shotgun (WGS) entry which is preliminary data.</text>
</comment>
<evidence type="ECO:0000256" key="3">
    <source>
        <dbReference type="ARBA" id="ARBA00004370"/>
    </source>
</evidence>
<dbReference type="InterPro" id="IPR029058">
    <property type="entry name" value="AB_hydrolase_fold"/>
</dbReference>
<dbReference type="SUPFAM" id="SSF53474">
    <property type="entry name" value="alpha/beta-Hydrolases"/>
    <property type="match status" value="1"/>
</dbReference>
<evidence type="ECO:0000313" key="7">
    <source>
        <dbReference type="EMBL" id="KAL2631190.1"/>
    </source>
</evidence>
<comment type="subcellular location">
    <subcellularLocation>
        <location evidence="2">Endoplasmic reticulum</location>
    </subcellularLocation>
    <subcellularLocation>
        <location evidence="3">Membrane</location>
    </subcellularLocation>
    <subcellularLocation>
        <location evidence="1">Mitochondrion</location>
    </subcellularLocation>
</comment>
<organism evidence="7 8">
    <name type="scientific">Riccia fluitans</name>
    <dbReference type="NCBI Taxonomy" id="41844"/>
    <lineage>
        <taxon>Eukaryota</taxon>
        <taxon>Viridiplantae</taxon>
        <taxon>Streptophyta</taxon>
        <taxon>Embryophyta</taxon>
        <taxon>Marchantiophyta</taxon>
        <taxon>Marchantiopsida</taxon>
        <taxon>Marchantiidae</taxon>
        <taxon>Marchantiales</taxon>
        <taxon>Ricciaceae</taxon>
        <taxon>Riccia</taxon>
    </lineage>
</organism>
<gene>
    <name evidence="7" type="ORF">R1flu_015876</name>
</gene>
<evidence type="ECO:0000256" key="4">
    <source>
        <dbReference type="ARBA" id="ARBA00022824"/>
    </source>
</evidence>
<dbReference type="EMBL" id="JBHFFA010000004">
    <property type="protein sequence ID" value="KAL2631190.1"/>
    <property type="molecule type" value="Genomic_DNA"/>
</dbReference>
<evidence type="ECO:0000313" key="8">
    <source>
        <dbReference type="Proteomes" id="UP001605036"/>
    </source>
</evidence>
<dbReference type="GO" id="GO:0005783">
    <property type="term" value="C:endoplasmic reticulum"/>
    <property type="evidence" value="ECO:0007669"/>
    <property type="project" value="UniProtKB-SubCell"/>
</dbReference>
<dbReference type="AlphaFoldDB" id="A0ABD1YKH0"/>
<dbReference type="InterPro" id="IPR052374">
    <property type="entry name" value="SERAC1"/>
</dbReference>
<dbReference type="GO" id="GO:0016020">
    <property type="term" value="C:membrane"/>
    <property type="evidence" value="ECO:0007669"/>
    <property type="project" value="UniProtKB-SubCell"/>
</dbReference>
<name>A0ABD1YKH0_9MARC</name>
<keyword evidence="5" id="KW-0496">Mitochondrion</keyword>
<keyword evidence="4" id="KW-0256">Endoplasmic reticulum</keyword>